<dbReference type="InterPro" id="IPR032508">
    <property type="entry name" value="FecR_C"/>
</dbReference>
<feature type="transmembrane region" description="Helical" evidence="1">
    <location>
        <begin position="78"/>
        <end position="97"/>
    </location>
</feature>
<protein>
    <submittedName>
        <fullName evidence="4">FecR family protein</fullName>
    </submittedName>
</protein>
<name>A0A1I0TNF3_9SPHI</name>
<feature type="domain" description="FecR protein" evidence="2">
    <location>
        <begin position="172"/>
        <end position="269"/>
    </location>
</feature>
<sequence length="382" mass="42938">MSKNRIKALLAKYVDRKCDEKELEELFALLNVLDRQKLDELLNDIWLEYESDQELPEEDAQQILNSILVKRSRFTLRYVAIAASVLICVFAGTYLLLNSRKSNPVEQSVNLEIKPGSNKAELLMANGKKVVLGSGLQKIEIPNTDLVLQQDSNGSLTYHRGANTSLAKMSYDTLRTPKGGVYQINLSDGTKIWLNTSSAIRFPEKFANNKRDVELLYGEAYFEVKHRPDAPFTVKTAAGVVRDLGTSFNINSASNNGHVAATLLEGAIEVESGGQFKKIKPGQQALFSKKKIVVNDVDAENMIAWKDGYFMFDEPMESAMNKIAMWYDVKVEYQDEALKSIPVLATITRHGNIKNVLRILEMTKKVRFNVQGRTIKVAHFTP</sequence>
<dbReference type="OrthoDB" id="1099963at2"/>
<dbReference type="EMBL" id="FOJM01000012">
    <property type="protein sequence ID" value="SFA53309.1"/>
    <property type="molecule type" value="Genomic_DNA"/>
</dbReference>
<dbReference type="AlphaFoldDB" id="A0A1I0TNF3"/>
<evidence type="ECO:0000259" key="2">
    <source>
        <dbReference type="Pfam" id="PF04773"/>
    </source>
</evidence>
<keyword evidence="1" id="KW-0812">Transmembrane</keyword>
<evidence type="ECO:0000256" key="1">
    <source>
        <dbReference type="SAM" id="Phobius"/>
    </source>
</evidence>
<dbReference type="STRING" id="332999.SAMN04488511_11224"/>
<dbReference type="InterPro" id="IPR006860">
    <property type="entry name" value="FecR"/>
</dbReference>
<accession>A0A1I0TNF3</accession>
<keyword evidence="1" id="KW-0472">Membrane</keyword>
<evidence type="ECO:0000313" key="4">
    <source>
        <dbReference type="EMBL" id="SFA53309.1"/>
    </source>
</evidence>
<reference evidence="5" key="1">
    <citation type="submission" date="2016-10" db="EMBL/GenBank/DDBJ databases">
        <authorList>
            <person name="Varghese N."/>
            <person name="Submissions S."/>
        </authorList>
    </citation>
    <scope>NUCLEOTIDE SEQUENCE [LARGE SCALE GENOMIC DNA]</scope>
    <source>
        <strain evidence="5">DSM 18130</strain>
    </source>
</reference>
<dbReference type="Gene3D" id="2.60.120.1440">
    <property type="match status" value="1"/>
</dbReference>
<gene>
    <name evidence="4" type="ORF">SAMN04488511_11224</name>
</gene>
<dbReference type="RefSeq" id="WP_090985088.1">
    <property type="nucleotide sequence ID" value="NZ_FOJM01000012.1"/>
</dbReference>
<evidence type="ECO:0000259" key="3">
    <source>
        <dbReference type="Pfam" id="PF16344"/>
    </source>
</evidence>
<keyword evidence="5" id="KW-1185">Reference proteome</keyword>
<dbReference type="PANTHER" id="PTHR30273">
    <property type="entry name" value="PERIPLASMIC SIGNAL SENSOR AND SIGMA FACTOR ACTIVATOR FECR-RELATED"/>
    <property type="match status" value="1"/>
</dbReference>
<dbReference type="Pfam" id="PF16344">
    <property type="entry name" value="FecR_C"/>
    <property type="match status" value="1"/>
</dbReference>
<evidence type="ECO:0000313" key="5">
    <source>
        <dbReference type="Proteomes" id="UP000198836"/>
    </source>
</evidence>
<feature type="domain" description="Protein FecR C-terminal" evidence="3">
    <location>
        <begin position="313"/>
        <end position="377"/>
    </location>
</feature>
<dbReference type="GO" id="GO:0016989">
    <property type="term" value="F:sigma factor antagonist activity"/>
    <property type="evidence" value="ECO:0007669"/>
    <property type="project" value="TreeGrafter"/>
</dbReference>
<proteinExistence type="predicted"/>
<organism evidence="4 5">
    <name type="scientific">Pedobacter suwonensis</name>
    <dbReference type="NCBI Taxonomy" id="332999"/>
    <lineage>
        <taxon>Bacteria</taxon>
        <taxon>Pseudomonadati</taxon>
        <taxon>Bacteroidota</taxon>
        <taxon>Sphingobacteriia</taxon>
        <taxon>Sphingobacteriales</taxon>
        <taxon>Sphingobacteriaceae</taxon>
        <taxon>Pedobacter</taxon>
    </lineage>
</organism>
<dbReference type="Gene3D" id="3.55.50.30">
    <property type="match status" value="1"/>
</dbReference>
<dbReference type="PANTHER" id="PTHR30273:SF2">
    <property type="entry name" value="PROTEIN FECR"/>
    <property type="match status" value="1"/>
</dbReference>
<dbReference type="Pfam" id="PF04773">
    <property type="entry name" value="FecR"/>
    <property type="match status" value="1"/>
</dbReference>
<dbReference type="InterPro" id="IPR012373">
    <property type="entry name" value="Ferrdict_sens_TM"/>
</dbReference>
<keyword evidence="1" id="KW-1133">Transmembrane helix</keyword>
<dbReference type="PIRSF" id="PIRSF018266">
    <property type="entry name" value="FecR"/>
    <property type="match status" value="1"/>
</dbReference>
<dbReference type="Proteomes" id="UP000198836">
    <property type="component" value="Unassembled WGS sequence"/>
</dbReference>